<dbReference type="Pfam" id="PF13966">
    <property type="entry name" value="zf-RVT"/>
    <property type="match status" value="1"/>
</dbReference>
<dbReference type="Proteomes" id="UP001157006">
    <property type="component" value="Chromosome 5"/>
</dbReference>
<proteinExistence type="predicted"/>
<keyword evidence="3" id="KW-1185">Reference proteome</keyword>
<accession>A0AAV1ASI4</accession>
<feature type="domain" description="Reverse transcriptase zinc-binding" evidence="1">
    <location>
        <begin position="8"/>
        <end position="93"/>
    </location>
</feature>
<dbReference type="InterPro" id="IPR026960">
    <property type="entry name" value="RVT-Znf"/>
</dbReference>
<dbReference type="EMBL" id="OX451740">
    <property type="protein sequence ID" value="CAI8613280.1"/>
    <property type="molecule type" value="Genomic_DNA"/>
</dbReference>
<protein>
    <recommendedName>
        <fullName evidence="1">Reverse transcriptase zinc-binding domain-containing protein</fullName>
    </recommendedName>
</protein>
<evidence type="ECO:0000313" key="3">
    <source>
        <dbReference type="Proteomes" id="UP001157006"/>
    </source>
</evidence>
<reference evidence="2 3" key="1">
    <citation type="submission" date="2023-01" db="EMBL/GenBank/DDBJ databases">
        <authorList>
            <person name="Kreplak J."/>
        </authorList>
    </citation>
    <scope>NUCLEOTIDE SEQUENCE [LARGE SCALE GENOMIC DNA]</scope>
</reference>
<organism evidence="2 3">
    <name type="scientific">Vicia faba</name>
    <name type="common">Broad bean</name>
    <name type="synonym">Faba vulgaris</name>
    <dbReference type="NCBI Taxonomy" id="3906"/>
    <lineage>
        <taxon>Eukaryota</taxon>
        <taxon>Viridiplantae</taxon>
        <taxon>Streptophyta</taxon>
        <taxon>Embryophyta</taxon>
        <taxon>Tracheophyta</taxon>
        <taxon>Spermatophyta</taxon>
        <taxon>Magnoliopsida</taxon>
        <taxon>eudicotyledons</taxon>
        <taxon>Gunneridae</taxon>
        <taxon>Pentapetalae</taxon>
        <taxon>rosids</taxon>
        <taxon>fabids</taxon>
        <taxon>Fabales</taxon>
        <taxon>Fabaceae</taxon>
        <taxon>Papilionoideae</taxon>
        <taxon>50 kb inversion clade</taxon>
        <taxon>NPAAA clade</taxon>
        <taxon>Hologalegina</taxon>
        <taxon>IRL clade</taxon>
        <taxon>Fabeae</taxon>
        <taxon>Vicia</taxon>
    </lineage>
</organism>
<name>A0AAV1ASI4_VICFA</name>
<evidence type="ECO:0000313" key="2">
    <source>
        <dbReference type="EMBL" id="CAI8613280.1"/>
    </source>
</evidence>
<sequence>MGNSNCQFSVASVYRGLCDGQEVNNADIWKTIWRLKVRERIRHFVWLLHHEGVKTNHLLASRGLGEPYCKDCPRDEETYLHALRDCRAVKPTWVRLVNARHQTEFFTADASNWINMNKT</sequence>
<dbReference type="AlphaFoldDB" id="A0AAV1ASI4"/>
<gene>
    <name evidence="2" type="ORF">VFH_V073480</name>
</gene>
<evidence type="ECO:0000259" key="1">
    <source>
        <dbReference type="Pfam" id="PF13966"/>
    </source>
</evidence>